<organism evidence="1 2">
    <name type="scientific">Eumeta variegata</name>
    <name type="common">Bagworm moth</name>
    <name type="synonym">Eumeta japonica</name>
    <dbReference type="NCBI Taxonomy" id="151549"/>
    <lineage>
        <taxon>Eukaryota</taxon>
        <taxon>Metazoa</taxon>
        <taxon>Ecdysozoa</taxon>
        <taxon>Arthropoda</taxon>
        <taxon>Hexapoda</taxon>
        <taxon>Insecta</taxon>
        <taxon>Pterygota</taxon>
        <taxon>Neoptera</taxon>
        <taxon>Endopterygota</taxon>
        <taxon>Lepidoptera</taxon>
        <taxon>Glossata</taxon>
        <taxon>Ditrysia</taxon>
        <taxon>Tineoidea</taxon>
        <taxon>Psychidae</taxon>
        <taxon>Oiketicinae</taxon>
        <taxon>Eumeta</taxon>
    </lineage>
</organism>
<dbReference type="Proteomes" id="UP000299102">
    <property type="component" value="Unassembled WGS sequence"/>
</dbReference>
<name>A0A4C1VSW6_EUMVA</name>
<dbReference type="EMBL" id="BGZK01000402">
    <property type="protein sequence ID" value="GBP41610.1"/>
    <property type="molecule type" value="Genomic_DNA"/>
</dbReference>
<reference evidence="1 2" key="1">
    <citation type="journal article" date="2019" name="Commun. Biol.">
        <title>The bagworm genome reveals a unique fibroin gene that provides high tensile strength.</title>
        <authorList>
            <person name="Kono N."/>
            <person name="Nakamura H."/>
            <person name="Ohtoshi R."/>
            <person name="Tomita M."/>
            <person name="Numata K."/>
            <person name="Arakawa K."/>
        </authorList>
    </citation>
    <scope>NUCLEOTIDE SEQUENCE [LARGE SCALE GENOMIC DNA]</scope>
</reference>
<comment type="caution">
    <text evidence="1">The sequence shown here is derived from an EMBL/GenBank/DDBJ whole genome shotgun (WGS) entry which is preliminary data.</text>
</comment>
<accession>A0A4C1VSW6</accession>
<dbReference type="AlphaFoldDB" id="A0A4C1VSW6"/>
<protein>
    <submittedName>
        <fullName evidence="1">Uncharacterized protein</fullName>
    </submittedName>
</protein>
<evidence type="ECO:0000313" key="1">
    <source>
        <dbReference type="EMBL" id="GBP41610.1"/>
    </source>
</evidence>
<sequence>MDIVLPRQVKETLQYLVSVVVVLNTWWSVNAKPATRRDDRALQSRSASWLHRSSVGGARARRRRVCYQTRTPPPRAKAPSSFGKTF</sequence>
<gene>
    <name evidence="1" type="ORF">EVAR_34043_1</name>
</gene>
<evidence type="ECO:0000313" key="2">
    <source>
        <dbReference type="Proteomes" id="UP000299102"/>
    </source>
</evidence>
<keyword evidence="2" id="KW-1185">Reference proteome</keyword>
<proteinExistence type="predicted"/>